<keyword evidence="2" id="KW-1185">Reference proteome</keyword>
<organism evidence="1 2">
    <name type="scientific">Nelumbo nucifera</name>
    <name type="common">Sacred lotus</name>
    <dbReference type="NCBI Taxonomy" id="4432"/>
    <lineage>
        <taxon>Eukaryota</taxon>
        <taxon>Viridiplantae</taxon>
        <taxon>Streptophyta</taxon>
        <taxon>Embryophyta</taxon>
        <taxon>Tracheophyta</taxon>
        <taxon>Spermatophyta</taxon>
        <taxon>Magnoliopsida</taxon>
        <taxon>Proteales</taxon>
        <taxon>Nelumbonaceae</taxon>
        <taxon>Nelumbo</taxon>
    </lineage>
</organism>
<name>A0A822XYY1_NELNU</name>
<evidence type="ECO:0000313" key="1">
    <source>
        <dbReference type="EMBL" id="DAD26844.1"/>
    </source>
</evidence>
<accession>A0A822XYY1</accession>
<gene>
    <name evidence="1" type="ORF">HUJ06_028312</name>
</gene>
<sequence>MRAIEQLISSFQGSVPKLCEGISAENLLKFTLRPYAQLGLDKSVIPSSLTPSEIIDELISEIPEITDAAEQISQIWRKSQESKRLSPVQDDVVMIEEPWINENASKPDKISEERGEMTTRE</sequence>
<dbReference type="EMBL" id="DUZY01000002">
    <property type="protein sequence ID" value="DAD26844.1"/>
    <property type="molecule type" value="Genomic_DNA"/>
</dbReference>
<evidence type="ECO:0000313" key="2">
    <source>
        <dbReference type="Proteomes" id="UP000607653"/>
    </source>
</evidence>
<reference evidence="1 2" key="1">
    <citation type="journal article" date="2020" name="Mol. Biol. Evol.">
        <title>Distinct Expression and Methylation Patterns for Genes with Different Fates following a Single Whole-Genome Duplication in Flowering Plants.</title>
        <authorList>
            <person name="Shi T."/>
            <person name="Rahmani R.S."/>
            <person name="Gugger P.F."/>
            <person name="Wang M."/>
            <person name="Li H."/>
            <person name="Zhang Y."/>
            <person name="Li Z."/>
            <person name="Wang Q."/>
            <person name="Van de Peer Y."/>
            <person name="Marchal K."/>
            <person name="Chen J."/>
        </authorList>
    </citation>
    <scope>NUCLEOTIDE SEQUENCE [LARGE SCALE GENOMIC DNA]</scope>
    <source>
        <tissue evidence="1">Leaf</tissue>
    </source>
</reference>
<proteinExistence type="predicted"/>
<comment type="caution">
    <text evidence="1">The sequence shown here is derived from an EMBL/GenBank/DDBJ whole genome shotgun (WGS) entry which is preliminary data.</text>
</comment>
<protein>
    <submittedName>
        <fullName evidence="1">Uncharacterized protein</fullName>
    </submittedName>
</protein>
<dbReference type="AlphaFoldDB" id="A0A822XYY1"/>
<dbReference type="Proteomes" id="UP000607653">
    <property type="component" value="Unassembled WGS sequence"/>
</dbReference>